<dbReference type="AlphaFoldDB" id="A0A5N5FHC6"/>
<keyword evidence="3" id="KW-1185">Reference proteome</keyword>
<feature type="region of interest" description="Disordered" evidence="1">
    <location>
        <begin position="180"/>
        <end position="225"/>
    </location>
</feature>
<feature type="compositionally biased region" description="Basic and acidic residues" evidence="1">
    <location>
        <begin position="180"/>
        <end position="189"/>
    </location>
</feature>
<evidence type="ECO:0000313" key="2">
    <source>
        <dbReference type="EMBL" id="KAB2602525.1"/>
    </source>
</evidence>
<proteinExistence type="predicted"/>
<evidence type="ECO:0000313" key="3">
    <source>
        <dbReference type="Proteomes" id="UP000327157"/>
    </source>
</evidence>
<evidence type="ECO:0000256" key="1">
    <source>
        <dbReference type="SAM" id="MobiDB-lite"/>
    </source>
</evidence>
<sequence>MPHQAQIQEEVQRLVAEQLRGFQCIDTTDDALRKDVANLSKLPWKFSLPHFTLFKRDEDLDRHLMHYQSAITLYANDNVFMCKIFATTGEEQDCSIKKKSDHLFKMKKDPNKSLHTYIKRFKTEKVKIIGCDNSIACSAFRKELPADHQLLGELIMGENLILANFYALAEKHSLWDEDKCSQKLPKQTDKPLNNKNKPGDKRMDRSPAKGSTAPKTYTKFSVPIN</sequence>
<dbReference type="EMBL" id="SMOL01000695">
    <property type="protein sequence ID" value="KAB2602525.1"/>
    <property type="molecule type" value="Genomic_DNA"/>
</dbReference>
<name>A0A5N5FHC6_9ROSA</name>
<dbReference type="OrthoDB" id="1748993at2759"/>
<comment type="caution">
    <text evidence="2">The sequence shown here is derived from an EMBL/GenBank/DDBJ whole genome shotgun (WGS) entry which is preliminary data.</text>
</comment>
<feature type="compositionally biased region" description="Polar residues" evidence="1">
    <location>
        <begin position="213"/>
        <end position="225"/>
    </location>
</feature>
<feature type="compositionally biased region" description="Basic and acidic residues" evidence="1">
    <location>
        <begin position="197"/>
        <end position="207"/>
    </location>
</feature>
<reference evidence="2 3" key="1">
    <citation type="submission" date="2019-09" db="EMBL/GenBank/DDBJ databases">
        <authorList>
            <person name="Ou C."/>
        </authorList>
    </citation>
    <scope>NUCLEOTIDE SEQUENCE [LARGE SCALE GENOMIC DNA]</scope>
    <source>
        <strain evidence="2">S2</strain>
        <tissue evidence="2">Leaf</tissue>
    </source>
</reference>
<reference evidence="2 3" key="3">
    <citation type="submission" date="2019-11" db="EMBL/GenBank/DDBJ databases">
        <title>A de novo genome assembly of a pear dwarfing rootstock.</title>
        <authorList>
            <person name="Wang F."/>
            <person name="Wang J."/>
            <person name="Li S."/>
            <person name="Zhang Y."/>
            <person name="Fang M."/>
            <person name="Ma L."/>
            <person name="Zhao Y."/>
            <person name="Jiang S."/>
        </authorList>
    </citation>
    <scope>NUCLEOTIDE SEQUENCE [LARGE SCALE GENOMIC DNA]</scope>
    <source>
        <strain evidence="2">S2</strain>
        <tissue evidence="2">Leaf</tissue>
    </source>
</reference>
<dbReference type="Proteomes" id="UP000327157">
    <property type="component" value="Chromosome 10"/>
</dbReference>
<protein>
    <submittedName>
        <fullName evidence="2">Uncharacterized protein</fullName>
    </submittedName>
</protein>
<accession>A0A5N5FHC6</accession>
<gene>
    <name evidence="2" type="ORF">D8674_003530</name>
</gene>
<reference evidence="3" key="2">
    <citation type="submission" date="2019-10" db="EMBL/GenBank/DDBJ databases">
        <title>A de novo genome assembly of a pear dwarfing rootstock.</title>
        <authorList>
            <person name="Wang F."/>
            <person name="Wang J."/>
            <person name="Li S."/>
            <person name="Zhang Y."/>
            <person name="Fang M."/>
            <person name="Ma L."/>
            <person name="Zhao Y."/>
            <person name="Jiang S."/>
        </authorList>
    </citation>
    <scope>NUCLEOTIDE SEQUENCE [LARGE SCALE GENOMIC DNA]</scope>
</reference>
<organism evidence="2 3">
    <name type="scientific">Pyrus ussuriensis x Pyrus communis</name>
    <dbReference type="NCBI Taxonomy" id="2448454"/>
    <lineage>
        <taxon>Eukaryota</taxon>
        <taxon>Viridiplantae</taxon>
        <taxon>Streptophyta</taxon>
        <taxon>Embryophyta</taxon>
        <taxon>Tracheophyta</taxon>
        <taxon>Spermatophyta</taxon>
        <taxon>Magnoliopsida</taxon>
        <taxon>eudicotyledons</taxon>
        <taxon>Gunneridae</taxon>
        <taxon>Pentapetalae</taxon>
        <taxon>rosids</taxon>
        <taxon>fabids</taxon>
        <taxon>Rosales</taxon>
        <taxon>Rosaceae</taxon>
        <taxon>Amygdaloideae</taxon>
        <taxon>Maleae</taxon>
        <taxon>Pyrus</taxon>
    </lineage>
</organism>